<keyword evidence="1" id="KW-0812">Transmembrane</keyword>
<sequence>MGIIFLITGLTSLKDSRVPAWIVLLTGIWLIISAFIPGITGSRGAAIANGIIFGVLDLILSFYLKKKKEQTS</sequence>
<feature type="transmembrane region" description="Helical" evidence="1">
    <location>
        <begin position="45"/>
        <end position="64"/>
    </location>
</feature>
<feature type="transmembrane region" description="Helical" evidence="1">
    <location>
        <begin position="20"/>
        <end position="39"/>
    </location>
</feature>
<dbReference type="HOGENOM" id="CLU_2720993_0_0_0"/>
<dbReference type="STRING" id="309803.CTN_0545"/>
<accession>B9K6Y8</accession>
<protein>
    <recommendedName>
        <fullName evidence="4">SPW repeat protein</fullName>
    </recommendedName>
</protein>
<keyword evidence="1" id="KW-1133">Transmembrane helix</keyword>
<gene>
    <name evidence="2" type="ordered locus">CTN_0545</name>
</gene>
<dbReference type="KEGG" id="tna:CTN_0545"/>
<proteinExistence type="predicted"/>
<evidence type="ECO:0000313" key="2">
    <source>
        <dbReference type="EMBL" id="ACM22721.1"/>
    </source>
</evidence>
<organism evidence="2 3">
    <name type="scientific">Thermotoga neapolitana (strain ATCC 49049 / DSM 4359 / NBRC 107923 / NS-E)</name>
    <dbReference type="NCBI Taxonomy" id="309803"/>
    <lineage>
        <taxon>Bacteria</taxon>
        <taxon>Thermotogati</taxon>
        <taxon>Thermotogota</taxon>
        <taxon>Thermotogae</taxon>
        <taxon>Thermotogales</taxon>
        <taxon>Thermotogaceae</taxon>
        <taxon>Thermotoga</taxon>
    </lineage>
</organism>
<name>B9K6Y8_THENN</name>
<keyword evidence="1" id="KW-0472">Membrane</keyword>
<dbReference type="Proteomes" id="UP000000445">
    <property type="component" value="Chromosome"/>
</dbReference>
<dbReference type="AlphaFoldDB" id="B9K6Y8"/>
<evidence type="ECO:0000313" key="3">
    <source>
        <dbReference type="Proteomes" id="UP000000445"/>
    </source>
</evidence>
<reference evidence="2 3" key="1">
    <citation type="journal article" date="2009" name="Biosci. Biotechnol. Biochem.">
        <title>WeGAS: a web-based microbial genome annotation system.</title>
        <authorList>
            <person name="Lee D."/>
            <person name="Seo H."/>
            <person name="Park C."/>
            <person name="Park K."/>
        </authorList>
    </citation>
    <scope>NUCLEOTIDE SEQUENCE [LARGE SCALE GENOMIC DNA]</scope>
    <source>
        <strain evidence="3">ATCC 49049 / DSM 4359 / NBRC 107923 / NS-E</strain>
    </source>
</reference>
<evidence type="ECO:0000256" key="1">
    <source>
        <dbReference type="SAM" id="Phobius"/>
    </source>
</evidence>
<dbReference type="EMBL" id="CP000916">
    <property type="protein sequence ID" value="ACM22721.1"/>
    <property type="molecule type" value="Genomic_DNA"/>
</dbReference>
<keyword evidence="3" id="KW-1185">Reference proteome</keyword>
<evidence type="ECO:0008006" key="4">
    <source>
        <dbReference type="Google" id="ProtNLM"/>
    </source>
</evidence>